<dbReference type="EMBL" id="LAZR01016381">
    <property type="protein sequence ID" value="KKM04775.1"/>
    <property type="molecule type" value="Genomic_DNA"/>
</dbReference>
<dbReference type="Pfam" id="PF17784">
    <property type="entry name" value="Sulfotransfer_4"/>
    <property type="match status" value="1"/>
</dbReference>
<sequence length="436" mass="50804">MQKIFAIGLSKTGTNSLVDALKYWGINLLHYPSYANINTPQNIDGMADIPTARFYKDLDRKCPGSKFVYMIRDKEEWLDSCEKHLKRRPPSTLGKWGKENRLAVYGTLYFDREKFSQVYDVHDSDVRDYFKDREDDLLIMNICAGDGWDKLASFLGTPIEYTADDLVKTPFPRSNVAPKRRQIIDAVYPYVSEDDGWSLKYSLRALEENFLDLRCVWVVGNKPDWANDNLNIIQIPHNHGNLSCMDYRRNRDVCHKMLTAALKPEITKEFLYLADDYYILVPWTVDDFYSRDQLVREDLTSWTEDQKQDLNAWQAAVWSTYDKLRTEGYRGWSYETHTPKVLNKIALAEMFALFGYQDGTLIWHTAYFNMFPIEGQANLSEESTKKAGFYEPMNKENVESKVRDAIFLNHDNEGLNENLKDVISSLFPQKSSFEKD</sequence>
<dbReference type="SUPFAM" id="SSF52540">
    <property type="entry name" value="P-loop containing nucleoside triphosphate hydrolases"/>
    <property type="match status" value="1"/>
</dbReference>
<comment type="caution">
    <text evidence="1">The sequence shown here is derived from an EMBL/GenBank/DDBJ whole genome shotgun (WGS) entry which is preliminary data.</text>
</comment>
<name>A0A0F9H153_9ZZZZ</name>
<dbReference type="Gene3D" id="3.40.50.300">
    <property type="entry name" value="P-loop containing nucleotide triphosphate hydrolases"/>
    <property type="match status" value="1"/>
</dbReference>
<dbReference type="InterPro" id="IPR040632">
    <property type="entry name" value="Sulfotransfer_4"/>
</dbReference>
<proteinExistence type="predicted"/>
<evidence type="ECO:0000313" key="1">
    <source>
        <dbReference type="EMBL" id="KKM04775.1"/>
    </source>
</evidence>
<evidence type="ECO:0008006" key="2">
    <source>
        <dbReference type="Google" id="ProtNLM"/>
    </source>
</evidence>
<accession>A0A0F9H153</accession>
<reference evidence="1" key="1">
    <citation type="journal article" date="2015" name="Nature">
        <title>Complex archaea that bridge the gap between prokaryotes and eukaryotes.</title>
        <authorList>
            <person name="Spang A."/>
            <person name="Saw J.H."/>
            <person name="Jorgensen S.L."/>
            <person name="Zaremba-Niedzwiedzka K."/>
            <person name="Martijn J."/>
            <person name="Lind A.E."/>
            <person name="van Eijk R."/>
            <person name="Schleper C."/>
            <person name="Guy L."/>
            <person name="Ettema T.J."/>
        </authorList>
    </citation>
    <scope>NUCLEOTIDE SEQUENCE</scope>
</reference>
<organism evidence="1">
    <name type="scientific">marine sediment metagenome</name>
    <dbReference type="NCBI Taxonomy" id="412755"/>
    <lineage>
        <taxon>unclassified sequences</taxon>
        <taxon>metagenomes</taxon>
        <taxon>ecological metagenomes</taxon>
    </lineage>
</organism>
<dbReference type="PANTHER" id="PTHR36978">
    <property type="entry name" value="P-LOOP CONTAINING NUCLEOTIDE TRIPHOSPHATE HYDROLASE"/>
    <property type="match status" value="1"/>
</dbReference>
<gene>
    <name evidence="1" type="ORF">LCGC14_1760840</name>
</gene>
<protein>
    <recommendedName>
        <fullName evidence="2">Sulfotransferase domain-containing protein</fullName>
    </recommendedName>
</protein>
<dbReference type="PANTHER" id="PTHR36978:SF4">
    <property type="entry name" value="P-LOOP CONTAINING NUCLEOSIDE TRIPHOSPHATE HYDROLASE PROTEIN"/>
    <property type="match status" value="1"/>
</dbReference>
<dbReference type="AlphaFoldDB" id="A0A0F9H153"/>
<dbReference type="InterPro" id="IPR027417">
    <property type="entry name" value="P-loop_NTPase"/>
</dbReference>